<sequence length="48" mass="5947">MMHTFNVSLLYFLFDLQLNWLLTTILFTLWFVPSFCFYKAFEPFFTDH</sequence>
<protein>
    <submittedName>
        <fullName evidence="1">Uncharacterized protein</fullName>
    </submittedName>
</protein>
<dbReference type="AlphaFoldDB" id="Q6FB79"/>
<evidence type="ECO:0000313" key="2">
    <source>
        <dbReference type="Proteomes" id="UP000000430"/>
    </source>
</evidence>
<reference evidence="1 2" key="1">
    <citation type="journal article" date="2004" name="Nucleic Acids Res.">
        <title>Unique features revealed by the genome sequence of Acinetobacter sp. ADP1, a versatile and naturally transformation competent bacterium.</title>
        <authorList>
            <person name="Barbe V."/>
            <person name="Vallenet D."/>
            <person name="Fonknechten N."/>
            <person name="Kreimeyer A."/>
            <person name="Oztas S."/>
            <person name="Labarre L."/>
            <person name="Cruveiller S."/>
            <person name="Robert C."/>
            <person name="Duprat S."/>
            <person name="Wincker P."/>
            <person name="Ornston L.N."/>
            <person name="Weissenbach J."/>
            <person name="Marliere P."/>
            <person name="Cohen G.N."/>
            <person name="Medigue C."/>
        </authorList>
    </citation>
    <scope>NUCLEOTIDE SEQUENCE [LARGE SCALE GENOMIC DNA]</scope>
    <source>
        <strain evidence="2">ATCC 33305 / BD413 / ADP1</strain>
    </source>
</reference>
<name>Q6FB79_ACIAD</name>
<dbReference type="EMBL" id="CR543861">
    <property type="protein sequence ID" value="CAG68684.1"/>
    <property type="molecule type" value="Genomic_DNA"/>
</dbReference>
<proteinExistence type="predicted"/>
<dbReference type="KEGG" id="aci:ACIAD1851"/>
<gene>
    <name evidence="1" type="ordered locus">ACIAD1851</name>
</gene>
<dbReference type="Proteomes" id="UP000000430">
    <property type="component" value="Chromosome"/>
</dbReference>
<accession>Q6FB79</accession>
<dbReference type="HOGENOM" id="CLU_3148267_0_0_6"/>
<evidence type="ECO:0000313" key="1">
    <source>
        <dbReference type="EMBL" id="CAG68684.1"/>
    </source>
</evidence>
<organism evidence="1 2">
    <name type="scientific">Acinetobacter baylyi (strain ATCC 33305 / BD413 / ADP1)</name>
    <dbReference type="NCBI Taxonomy" id="62977"/>
    <lineage>
        <taxon>Bacteria</taxon>
        <taxon>Pseudomonadati</taxon>
        <taxon>Pseudomonadota</taxon>
        <taxon>Gammaproteobacteria</taxon>
        <taxon>Moraxellales</taxon>
        <taxon>Moraxellaceae</taxon>
        <taxon>Acinetobacter</taxon>
    </lineage>
</organism>